<dbReference type="RefSeq" id="WP_167359047.1">
    <property type="nucleotide sequence ID" value="NZ_LROM01000066.1"/>
</dbReference>
<feature type="chain" id="PRO_5009208045" evidence="6">
    <location>
        <begin position="29"/>
        <end position="272"/>
    </location>
</feature>
<dbReference type="PANTHER" id="PTHR38776:SF1">
    <property type="entry name" value="MLTA-INTERACTING PROTEIN-RELATED"/>
    <property type="match status" value="1"/>
</dbReference>
<comment type="caution">
    <text evidence="7">The sequence shown here is derived from an EMBL/GenBank/DDBJ whole genome shotgun (WGS) entry which is preliminary data.</text>
</comment>
<dbReference type="GO" id="GO:0009279">
    <property type="term" value="C:cell outer membrane"/>
    <property type="evidence" value="ECO:0007669"/>
    <property type="project" value="UniProtKB-SubCell"/>
</dbReference>
<gene>
    <name evidence="7" type="ORF">DUPY_15090</name>
</gene>
<comment type="subcellular location">
    <subcellularLocation>
        <location evidence="1">Cell outer membrane</location>
    </subcellularLocation>
</comment>
<evidence type="ECO:0000256" key="2">
    <source>
        <dbReference type="ARBA" id="ARBA00005722"/>
    </source>
</evidence>
<comment type="similarity">
    <text evidence="2">Belongs to the MipA/OmpV family.</text>
</comment>
<dbReference type="InterPro" id="IPR010583">
    <property type="entry name" value="MipA"/>
</dbReference>
<dbReference type="PATRIC" id="fig|762836.4.peg.1577"/>
<sequence>MTDTLRPSLLAASAALLAIAITTPAAHSAELTVNYLLGDKLEAAIGAGVRVAPRYMVSRDTTTTFVPVVYAQRGIFFIDSSRGAGLQVLTDSGFYVSQSIHYDQGRGVKSDLFRPGGRDLAGMGEVPGSATWHTLLAQQVTPALSISAEADVTLKSHVDRQNLRVGAEWNVIDAGDERVALGANVHVGNARYNQAYFGVTDAQAANTRFSAYRAPGGLYAYSVSAQWEHKLADHWYSSVQLTAMPFVERAKDSPLMARKTPVEAMMTIRYVY</sequence>
<name>A0A1E7WZM6_9BURK</name>
<keyword evidence="4" id="KW-0472">Membrane</keyword>
<accession>A0A1E7WZM6</accession>
<dbReference type="AlphaFoldDB" id="A0A1E7WZM6"/>
<organism evidence="7 8">
    <name type="scientific">Duganella phyllosphaerae</name>
    <dbReference type="NCBI Taxonomy" id="762836"/>
    <lineage>
        <taxon>Bacteria</taxon>
        <taxon>Pseudomonadati</taxon>
        <taxon>Pseudomonadota</taxon>
        <taxon>Betaproteobacteria</taxon>
        <taxon>Burkholderiales</taxon>
        <taxon>Oxalobacteraceae</taxon>
        <taxon>Telluria group</taxon>
        <taxon>Duganella</taxon>
    </lineage>
</organism>
<dbReference type="Pfam" id="PF06629">
    <property type="entry name" value="MipA"/>
    <property type="match status" value="1"/>
</dbReference>
<feature type="signal peptide" evidence="6">
    <location>
        <begin position="1"/>
        <end position="28"/>
    </location>
</feature>
<evidence type="ECO:0000256" key="5">
    <source>
        <dbReference type="ARBA" id="ARBA00023237"/>
    </source>
</evidence>
<evidence type="ECO:0000256" key="3">
    <source>
        <dbReference type="ARBA" id="ARBA00022729"/>
    </source>
</evidence>
<protein>
    <submittedName>
        <fullName evidence="7">MltA-interacting protein MipA</fullName>
    </submittedName>
</protein>
<proteinExistence type="inferred from homology"/>
<dbReference type="EMBL" id="LROM01000066">
    <property type="protein sequence ID" value="OFA05395.1"/>
    <property type="molecule type" value="Genomic_DNA"/>
</dbReference>
<dbReference type="Proteomes" id="UP000175989">
    <property type="component" value="Unassembled WGS sequence"/>
</dbReference>
<reference evidence="8" key="1">
    <citation type="journal article" date="2016" name="Front. Microbiol.">
        <title>Molecular Keys to the Janthinobacterium and Duganella spp. Interaction with the Plant Pathogen Fusarium graminearum.</title>
        <authorList>
            <person name="Haack F.S."/>
            <person name="Poehlein A."/>
            <person name="Kroger C."/>
            <person name="Voigt C.A."/>
            <person name="Piepenbring M."/>
            <person name="Bode H.B."/>
            <person name="Daniel R."/>
            <person name="Schafer W."/>
            <person name="Streit W.R."/>
        </authorList>
    </citation>
    <scope>NUCLEOTIDE SEQUENCE [LARGE SCALE GENOMIC DNA]</scope>
    <source>
        <strain evidence="8">T54</strain>
    </source>
</reference>
<evidence type="ECO:0000256" key="6">
    <source>
        <dbReference type="SAM" id="SignalP"/>
    </source>
</evidence>
<evidence type="ECO:0000256" key="1">
    <source>
        <dbReference type="ARBA" id="ARBA00004442"/>
    </source>
</evidence>
<keyword evidence="3 6" id="KW-0732">Signal</keyword>
<evidence type="ECO:0000256" key="4">
    <source>
        <dbReference type="ARBA" id="ARBA00023136"/>
    </source>
</evidence>
<dbReference type="PANTHER" id="PTHR38776">
    <property type="entry name" value="MLTA-INTERACTING PROTEIN-RELATED"/>
    <property type="match status" value="1"/>
</dbReference>
<evidence type="ECO:0000313" key="7">
    <source>
        <dbReference type="EMBL" id="OFA05395.1"/>
    </source>
</evidence>
<evidence type="ECO:0000313" key="8">
    <source>
        <dbReference type="Proteomes" id="UP000175989"/>
    </source>
</evidence>
<keyword evidence="5" id="KW-0998">Cell outer membrane</keyword>
<keyword evidence="8" id="KW-1185">Reference proteome</keyword>